<dbReference type="AlphaFoldDB" id="A0A063Y3I4"/>
<dbReference type="PROSITE" id="PS51007">
    <property type="entry name" value="CYTC"/>
    <property type="match status" value="1"/>
</dbReference>
<keyword evidence="4" id="KW-0249">Electron transport</keyword>
<evidence type="ECO:0000313" key="9">
    <source>
        <dbReference type="EMBL" id="KDE39057.1"/>
    </source>
</evidence>
<protein>
    <submittedName>
        <fullName evidence="9">Cytochrome c class I</fullName>
    </submittedName>
</protein>
<evidence type="ECO:0000256" key="1">
    <source>
        <dbReference type="ARBA" id="ARBA00022448"/>
    </source>
</evidence>
<evidence type="ECO:0000256" key="3">
    <source>
        <dbReference type="ARBA" id="ARBA00022723"/>
    </source>
</evidence>
<feature type="domain" description="Cytochrome c" evidence="8">
    <location>
        <begin position="25"/>
        <end position="111"/>
    </location>
</feature>
<keyword evidence="5 6" id="KW-0408">Iron</keyword>
<dbReference type="Pfam" id="PF00034">
    <property type="entry name" value="Cytochrom_C"/>
    <property type="match status" value="1"/>
</dbReference>
<dbReference type="STRING" id="267850.ADINL_2186"/>
<evidence type="ECO:0000256" key="5">
    <source>
        <dbReference type="ARBA" id="ARBA00023004"/>
    </source>
</evidence>
<evidence type="ECO:0000256" key="6">
    <source>
        <dbReference type="PROSITE-ProRule" id="PRU00433"/>
    </source>
</evidence>
<evidence type="ECO:0000313" key="10">
    <source>
        <dbReference type="Proteomes" id="UP000027318"/>
    </source>
</evidence>
<dbReference type="GO" id="GO:0020037">
    <property type="term" value="F:heme binding"/>
    <property type="evidence" value="ECO:0007669"/>
    <property type="project" value="InterPro"/>
</dbReference>
<feature type="chain" id="PRO_5001623415" evidence="7">
    <location>
        <begin position="31"/>
        <end position="113"/>
    </location>
</feature>
<sequence length="113" mass="12024">MTRSILLHKRGLHKLLLATFFASAASLAQAEEFSPAQVQLLAAACANCHGTDGKLADAIPAIAGRPVMVLEAQLQAFKQGLQPNTTVMDRIAKGYTDAELSALANHFANVDKH</sequence>
<dbReference type="OrthoDB" id="188778at2"/>
<evidence type="ECO:0000256" key="7">
    <source>
        <dbReference type="SAM" id="SignalP"/>
    </source>
</evidence>
<dbReference type="InterPro" id="IPR050597">
    <property type="entry name" value="Cytochrome_c_Oxidase_Subunit"/>
</dbReference>
<dbReference type="InterPro" id="IPR036909">
    <property type="entry name" value="Cyt_c-like_dom_sf"/>
</dbReference>
<dbReference type="RefSeq" id="WP_036547691.1">
    <property type="nucleotide sequence ID" value="NZ_JMSZ01000032.1"/>
</dbReference>
<keyword evidence="1" id="KW-0813">Transport</keyword>
<evidence type="ECO:0000256" key="4">
    <source>
        <dbReference type="ARBA" id="ARBA00022982"/>
    </source>
</evidence>
<dbReference type="InterPro" id="IPR009056">
    <property type="entry name" value="Cyt_c-like_dom"/>
</dbReference>
<dbReference type="PANTHER" id="PTHR33751:SF9">
    <property type="entry name" value="CYTOCHROME C4"/>
    <property type="match status" value="1"/>
</dbReference>
<keyword evidence="10" id="KW-1185">Reference proteome</keyword>
<dbReference type="GO" id="GO:0046872">
    <property type="term" value="F:metal ion binding"/>
    <property type="evidence" value="ECO:0007669"/>
    <property type="project" value="UniProtKB-KW"/>
</dbReference>
<accession>A0A063Y3I4</accession>
<name>A0A063Y3I4_9GAMM</name>
<evidence type="ECO:0000256" key="2">
    <source>
        <dbReference type="ARBA" id="ARBA00022617"/>
    </source>
</evidence>
<comment type="caution">
    <text evidence="9">The sequence shown here is derived from an EMBL/GenBank/DDBJ whole genome shotgun (WGS) entry which is preliminary data.</text>
</comment>
<dbReference type="SUPFAM" id="SSF46626">
    <property type="entry name" value="Cytochrome c"/>
    <property type="match status" value="1"/>
</dbReference>
<gene>
    <name evidence="9" type="ORF">ADINL_2186</name>
</gene>
<reference evidence="9 10" key="1">
    <citation type="journal article" date="2005" name="Int. J. Syst. Evol. Microbiol.">
        <title>Nitrincola lacisaponensis gen. nov., sp. nov., a novel alkaliphilic bacterium isolated from an alkaline, saline lake.</title>
        <authorList>
            <person name="Dimitriu P.A."/>
            <person name="Shukla S.K."/>
            <person name="Conradt J."/>
            <person name="Marquez M.C."/>
            <person name="Ventosa A."/>
            <person name="Maglia A."/>
            <person name="Peyton B.M."/>
            <person name="Pinkart H.C."/>
            <person name="Mormile M.R."/>
        </authorList>
    </citation>
    <scope>NUCLEOTIDE SEQUENCE [LARGE SCALE GENOMIC DNA]</scope>
    <source>
        <strain evidence="9 10">4CA</strain>
    </source>
</reference>
<proteinExistence type="predicted"/>
<dbReference type="EMBL" id="JMSZ01000032">
    <property type="protein sequence ID" value="KDE39057.1"/>
    <property type="molecule type" value="Genomic_DNA"/>
</dbReference>
<organism evidence="9 10">
    <name type="scientific">Nitrincola lacisaponensis</name>
    <dbReference type="NCBI Taxonomy" id="267850"/>
    <lineage>
        <taxon>Bacteria</taxon>
        <taxon>Pseudomonadati</taxon>
        <taxon>Pseudomonadota</taxon>
        <taxon>Gammaproteobacteria</taxon>
        <taxon>Oceanospirillales</taxon>
        <taxon>Oceanospirillaceae</taxon>
        <taxon>Nitrincola</taxon>
    </lineage>
</organism>
<dbReference type="Proteomes" id="UP000027318">
    <property type="component" value="Unassembled WGS sequence"/>
</dbReference>
<keyword evidence="2 6" id="KW-0349">Heme</keyword>
<keyword evidence="3 6" id="KW-0479">Metal-binding</keyword>
<dbReference type="PANTHER" id="PTHR33751">
    <property type="entry name" value="CBB3-TYPE CYTOCHROME C OXIDASE SUBUNIT FIXP"/>
    <property type="match status" value="1"/>
</dbReference>
<evidence type="ECO:0000259" key="8">
    <source>
        <dbReference type="PROSITE" id="PS51007"/>
    </source>
</evidence>
<feature type="signal peptide" evidence="7">
    <location>
        <begin position="1"/>
        <end position="30"/>
    </location>
</feature>
<keyword evidence="7" id="KW-0732">Signal</keyword>
<dbReference type="Gene3D" id="1.10.760.10">
    <property type="entry name" value="Cytochrome c-like domain"/>
    <property type="match status" value="1"/>
</dbReference>
<dbReference type="GO" id="GO:0009055">
    <property type="term" value="F:electron transfer activity"/>
    <property type="evidence" value="ECO:0007669"/>
    <property type="project" value="InterPro"/>
</dbReference>